<proteinExistence type="predicted"/>
<dbReference type="InterPro" id="IPR050793">
    <property type="entry name" value="CMP-NeuNAc_synthase"/>
</dbReference>
<dbReference type="PANTHER" id="PTHR21485">
    <property type="entry name" value="HAD SUPERFAMILY MEMBERS CMAS AND KDSC"/>
    <property type="match status" value="1"/>
</dbReference>
<keyword evidence="3" id="KW-1185">Reference proteome</keyword>
<comment type="caution">
    <text evidence="1">The sequence shown here is derived from an EMBL/GenBank/DDBJ whole genome shotgun (WGS) entry which is preliminary data.</text>
</comment>
<reference evidence="2" key="2">
    <citation type="submission" date="2019-12" db="EMBL/GenBank/DDBJ databases">
        <title>The whole-genome sequencing of Haloarcula japonica strain pws8.</title>
        <authorList>
            <person name="Verma D.K."/>
            <person name="Gopal K."/>
            <person name="Prasad E.S."/>
        </authorList>
    </citation>
    <scope>NUCLEOTIDE SEQUENCE</scope>
    <source>
        <strain evidence="2">Pws8</strain>
    </source>
</reference>
<dbReference type="PANTHER" id="PTHR21485:SF6">
    <property type="entry name" value="N-ACYLNEURAMINATE CYTIDYLYLTRANSFERASE-RELATED"/>
    <property type="match status" value="1"/>
</dbReference>
<name>A0A0N0BN24_9EURY</name>
<dbReference type="EMBL" id="LIUF01000005">
    <property type="protein sequence ID" value="KOX91886.1"/>
    <property type="molecule type" value="Genomic_DNA"/>
</dbReference>
<dbReference type="Proteomes" id="UP000610611">
    <property type="component" value="Unassembled WGS sequence"/>
</dbReference>
<dbReference type="Proteomes" id="UP000037729">
    <property type="component" value="Unassembled WGS sequence"/>
</dbReference>
<dbReference type="InterPro" id="IPR003329">
    <property type="entry name" value="Cytidylyl_trans"/>
</dbReference>
<evidence type="ECO:0000313" key="2">
    <source>
        <dbReference type="EMBL" id="NLV05994.1"/>
    </source>
</evidence>
<organism evidence="1 3">
    <name type="scientific">Haloarcula rubripromontorii</name>
    <dbReference type="NCBI Taxonomy" id="1705562"/>
    <lineage>
        <taxon>Archaea</taxon>
        <taxon>Methanobacteriati</taxon>
        <taxon>Methanobacteriota</taxon>
        <taxon>Stenosarchaea group</taxon>
        <taxon>Halobacteria</taxon>
        <taxon>Halobacteriales</taxon>
        <taxon>Haloarculaceae</taxon>
        <taxon>Haloarcula</taxon>
    </lineage>
</organism>
<dbReference type="CDD" id="cd02513">
    <property type="entry name" value="CMP-NeuAc_Synthase"/>
    <property type="match status" value="1"/>
</dbReference>
<dbReference type="GO" id="GO:0008781">
    <property type="term" value="F:N-acylneuraminate cytidylyltransferase activity"/>
    <property type="evidence" value="ECO:0007669"/>
    <property type="project" value="TreeGrafter"/>
</dbReference>
<dbReference type="Gene3D" id="3.90.550.10">
    <property type="entry name" value="Spore Coat Polysaccharide Biosynthesis Protein SpsA, Chain A"/>
    <property type="match status" value="1"/>
</dbReference>
<accession>A0A0N0BN24</accession>
<dbReference type="InterPro" id="IPR029044">
    <property type="entry name" value="Nucleotide-diphossugar_trans"/>
</dbReference>
<evidence type="ECO:0000313" key="3">
    <source>
        <dbReference type="Proteomes" id="UP000037729"/>
    </source>
</evidence>
<reference evidence="1 3" key="1">
    <citation type="submission" date="2015-08" db="EMBL/GenBank/DDBJ databases">
        <title>Genomes of Isolates from Cabo Rojo, PR.</title>
        <authorList>
            <person name="Sanchez-Nieves R.L."/>
            <person name="Montalvo-Rodriguez R."/>
        </authorList>
    </citation>
    <scope>NUCLEOTIDE SEQUENCE [LARGE SCALE GENOMIC DNA]</scope>
    <source>
        <strain evidence="1 3">SL3</strain>
    </source>
</reference>
<sequence length="234" mass="26347">MTCDVFAVIPARGGSKRIPKKNIREVAGKPLIAHTVEQANEATTIDRVIVSTDDEEIASVAREYGGEVPFIRPARLATDETPGPPVIQHALDWIEKQHELPTVIVKLQVTSPLRRVDDIDQAVRKLQNDETAKSVISVTEFEQPPFWAVAPDDDGYLHTYFDRDVLWTDDIPRSQDLPALHCPNGAIFAARRKAFIKHESFYTDATVPFEMPRDRSIDIDEPIDLEIVRTLAEK</sequence>
<dbReference type="Pfam" id="PF02348">
    <property type="entry name" value="CTP_transf_3"/>
    <property type="match status" value="1"/>
</dbReference>
<dbReference type="AlphaFoldDB" id="A0A0N0BN24"/>
<dbReference type="RefSeq" id="WP_053968913.1">
    <property type="nucleotide sequence ID" value="NZ_LIUF01000005.1"/>
</dbReference>
<gene>
    <name evidence="1" type="ORF">AMS69_15135</name>
    <name evidence="2" type="ORF">GOC83_07610</name>
</gene>
<dbReference type="SUPFAM" id="SSF53448">
    <property type="entry name" value="Nucleotide-diphospho-sugar transferases"/>
    <property type="match status" value="1"/>
</dbReference>
<dbReference type="PATRIC" id="fig|1705562.3.peg.3926"/>
<dbReference type="STRING" id="1705562.AMS69_15135"/>
<dbReference type="OrthoDB" id="10155at2157"/>
<dbReference type="EMBL" id="WOWB01000001">
    <property type="protein sequence ID" value="NLV05994.1"/>
    <property type="molecule type" value="Genomic_DNA"/>
</dbReference>
<keyword evidence="2" id="KW-0808">Transferase</keyword>
<evidence type="ECO:0000313" key="1">
    <source>
        <dbReference type="EMBL" id="KOX91886.1"/>
    </source>
</evidence>
<protein>
    <submittedName>
        <fullName evidence="2">NTP transferase domain-containing protein</fullName>
    </submittedName>
</protein>